<dbReference type="AlphaFoldDB" id="A0A4Y2LMW1"/>
<evidence type="ECO:0000313" key="6">
    <source>
        <dbReference type="Proteomes" id="UP000499080"/>
    </source>
</evidence>
<evidence type="ECO:0000313" key="5">
    <source>
        <dbReference type="EMBL" id="GBN16135.1"/>
    </source>
</evidence>
<dbReference type="EMBL" id="BGPR01119554">
    <property type="protein sequence ID" value="GBN16109.1"/>
    <property type="molecule type" value="Genomic_DNA"/>
</dbReference>
<evidence type="ECO:0000313" key="4">
    <source>
        <dbReference type="EMBL" id="GBN16109.1"/>
    </source>
</evidence>
<feature type="compositionally biased region" description="Low complexity" evidence="1">
    <location>
        <begin position="10"/>
        <end position="21"/>
    </location>
</feature>
<dbReference type="EMBL" id="BGPR01119565">
    <property type="protein sequence ID" value="GBN16135.1"/>
    <property type="molecule type" value="Genomic_DNA"/>
</dbReference>
<reference evidence="5 6" key="1">
    <citation type="journal article" date="2019" name="Sci. Rep.">
        <title>Orb-weaving spider Araneus ventricosus genome elucidates the spidroin gene catalogue.</title>
        <authorList>
            <person name="Kono N."/>
            <person name="Nakamura H."/>
            <person name="Ohtoshi R."/>
            <person name="Moran D.A.P."/>
            <person name="Shinohara A."/>
            <person name="Yoshida Y."/>
            <person name="Fujiwara M."/>
            <person name="Mori M."/>
            <person name="Tomita M."/>
            <person name="Arakawa K."/>
        </authorList>
    </citation>
    <scope>NUCLEOTIDE SEQUENCE [LARGE SCALE GENOMIC DNA]</scope>
</reference>
<dbReference type="EMBL" id="BGPR01119552">
    <property type="protein sequence ID" value="GBN16103.1"/>
    <property type="molecule type" value="Genomic_DNA"/>
</dbReference>
<protein>
    <submittedName>
        <fullName evidence="5">Uncharacterized protein</fullName>
    </submittedName>
</protein>
<dbReference type="Proteomes" id="UP000499080">
    <property type="component" value="Unassembled WGS sequence"/>
</dbReference>
<evidence type="ECO:0000313" key="2">
    <source>
        <dbReference type="EMBL" id="GBN16103.1"/>
    </source>
</evidence>
<name>A0A4Y2LMW1_ARAVE</name>
<gene>
    <name evidence="5" type="ORF">AVEN_156508_1</name>
    <name evidence="2" type="ORF">AVEN_37625_1</name>
    <name evidence="3" type="ORF">AVEN_41515_1</name>
    <name evidence="4" type="ORF">AVEN_43888_1</name>
</gene>
<evidence type="ECO:0000256" key="1">
    <source>
        <dbReference type="SAM" id="MobiDB-lite"/>
    </source>
</evidence>
<organism evidence="5 6">
    <name type="scientific">Araneus ventricosus</name>
    <name type="common">Orbweaver spider</name>
    <name type="synonym">Epeira ventricosa</name>
    <dbReference type="NCBI Taxonomy" id="182803"/>
    <lineage>
        <taxon>Eukaryota</taxon>
        <taxon>Metazoa</taxon>
        <taxon>Ecdysozoa</taxon>
        <taxon>Arthropoda</taxon>
        <taxon>Chelicerata</taxon>
        <taxon>Arachnida</taxon>
        <taxon>Araneae</taxon>
        <taxon>Araneomorphae</taxon>
        <taxon>Entelegynae</taxon>
        <taxon>Araneoidea</taxon>
        <taxon>Araneidae</taxon>
        <taxon>Araneus</taxon>
    </lineage>
</organism>
<proteinExistence type="predicted"/>
<comment type="caution">
    <text evidence="5">The sequence shown here is derived from an EMBL/GenBank/DDBJ whole genome shotgun (WGS) entry which is preliminary data.</text>
</comment>
<dbReference type="EMBL" id="BGPR01119553">
    <property type="protein sequence ID" value="GBN16106.1"/>
    <property type="molecule type" value="Genomic_DNA"/>
</dbReference>
<evidence type="ECO:0000313" key="3">
    <source>
        <dbReference type="EMBL" id="GBN16106.1"/>
    </source>
</evidence>
<keyword evidence="6" id="KW-1185">Reference proteome</keyword>
<feature type="region of interest" description="Disordered" evidence="1">
    <location>
        <begin position="1"/>
        <end position="28"/>
    </location>
</feature>
<sequence length="85" mass="9568">MTASAIARVLRPSPNSLSPGLGPTPPEGGTYYHWREDSEPLHYYIPWGSEFLLTNPAVTHPCTLQQRIPRLPLLEDFSPERGVRQ</sequence>
<accession>A0A4Y2LMW1</accession>